<dbReference type="CDD" id="cd00446">
    <property type="entry name" value="GrpE"/>
    <property type="match status" value="1"/>
</dbReference>
<comment type="function">
    <text evidence="3 4">Participates actively in the response to hyperosmotic and heat shock by preventing the aggregation of stress-denatured proteins, in association with DnaK and GrpE. It is the nucleotide exchange factor for DnaK and may function as a thermosensor. Unfolded proteins bind initially to DnaJ; upon interaction with the DnaJ-bound protein, DnaK hydrolyzes its bound ATP, resulting in the formation of a stable complex. GrpE releases ADP from DnaK; ATP binding to DnaK triggers the release of the substrate protein, thus completing the reaction cycle. Several rounds of ATP-dependent interactions between DnaJ, DnaK and GrpE are required for fully efficient folding.</text>
</comment>
<dbReference type="HAMAP" id="MF_01151">
    <property type="entry name" value="GrpE"/>
    <property type="match status" value="1"/>
</dbReference>
<keyword evidence="3" id="KW-0963">Cytoplasm</keyword>
<comment type="subunit">
    <text evidence="3">Homodimer.</text>
</comment>
<protein>
    <recommendedName>
        <fullName evidence="3 4">Protein GrpE</fullName>
    </recommendedName>
    <alternativeName>
        <fullName evidence="3">HSP-70 cofactor</fullName>
    </alternativeName>
</protein>
<accession>A0ABZ2J888</accession>
<dbReference type="Proteomes" id="UP001375370">
    <property type="component" value="Chromosome"/>
</dbReference>
<evidence type="ECO:0000313" key="7">
    <source>
        <dbReference type="EMBL" id="WWX24615.1"/>
    </source>
</evidence>
<dbReference type="Pfam" id="PF01025">
    <property type="entry name" value="GrpE"/>
    <property type="match status" value="1"/>
</dbReference>
<dbReference type="Gene3D" id="2.30.22.10">
    <property type="entry name" value="Head domain of nucleotide exchange factor GrpE"/>
    <property type="match status" value="1"/>
</dbReference>
<keyword evidence="2 3" id="KW-0143">Chaperone</keyword>
<organism evidence="7 8">
    <name type="scientific">Candidatus Dehalogenimonas loeffleri</name>
    <dbReference type="NCBI Taxonomy" id="3127115"/>
    <lineage>
        <taxon>Bacteria</taxon>
        <taxon>Bacillati</taxon>
        <taxon>Chloroflexota</taxon>
        <taxon>Dehalococcoidia</taxon>
        <taxon>Dehalococcoidales</taxon>
        <taxon>Dehalococcoidaceae</taxon>
        <taxon>Dehalogenimonas</taxon>
    </lineage>
</organism>
<dbReference type="PANTHER" id="PTHR21237:SF23">
    <property type="entry name" value="GRPE PROTEIN HOMOLOG, MITOCHONDRIAL"/>
    <property type="match status" value="1"/>
</dbReference>
<evidence type="ECO:0000256" key="1">
    <source>
        <dbReference type="ARBA" id="ARBA00009054"/>
    </source>
</evidence>
<feature type="region of interest" description="Disordered" evidence="6">
    <location>
        <begin position="1"/>
        <end position="37"/>
    </location>
</feature>
<dbReference type="PANTHER" id="PTHR21237">
    <property type="entry name" value="GRPE PROTEIN"/>
    <property type="match status" value="1"/>
</dbReference>
<dbReference type="InterPro" id="IPR013805">
    <property type="entry name" value="GrpE_CC"/>
</dbReference>
<dbReference type="PRINTS" id="PR00773">
    <property type="entry name" value="GRPEPROTEIN"/>
</dbReference>
<dbReference type="Gene3D" id="3.90.20.20">
    <property type="match status" value="1"/>
</dbReference>
<reference evidence="7 8" key="1">
    <citation type="submission" date="2024-03" db="EMBL/GenBank/DDBJ databases">
        <title>A Dehalogenimonas Isolated from Estuarine Sediments Dihaloeliminates Chlorinated Alkanes.</title>
        <authorList>
            <person name="Yang Y."/>
            <person name="Wang H."/>
        </authorList>
    </citation>
    <scope>NUCLEOTIDE SEQUENCE [LARGE SCALE GENOMIC DNA]</scope>
    <source>
        <strain evidence="7 8">W</strain>
    </source>
</reference>
<evidence type="ECO:0000256" key="6">
    <source>
        <dbReference type="SAM" id="MobiDB-lite"/>
    </source>
</evidence>
<name>A0ABZ2J888_9CHLR</name>
<dbReference type="EMBL" id="CP146612">
    <property type="protein sequence ID" value="WWX24615.1"/>
    <property type="molecule type" value="Genomic_DNA"/>
</dbReference>
<evidence type="ECO:0000313" key="8">
    <source>
        <dbReference type="Proteomes" id="UP001375370"/>
    </source>
</evidence>
<dbReference type="InterPro" id="IPR000740">
    <property type="entry name" value="GrpE"/>
</dbReference>
<keyword evidence="3 4" id="KW-0346">Stress response</keyword>
<gene>
    <name evidence="3" type="primary">grpE</name>
    <name evidence="7" type="ORF">V8247_04940</name>
</gene>
<comment type="similarity">
    <text evidence="1 3 5">Belongs to the GrpE family.</text>
</comment>
<dbReference type="PROSITE" id="PS01071">
    <property type="entry name" value="GRPE"/>
    <property type="match status" value="1"/>
</dbReference>
<evidence type="ECO:0000256" key="4">
    <source>
        <dbReference type="RuleBase" id="RU000639"/>
    </source>
</evidence>
<dbReference type="RefSeq" id="WP_338736727.1">
    <property type="nucleotide sequence ID" value="NZ_CP146612.1"/>
</dbReference>
<feature type="compositionally biased region" description="Polar residues" evidence="6">
    <location>
        <begin position="11"/>
        <end position="25"/>
    </location>
</feature>
<proteinExistence type="inferred from homology"/>
<sequence>MTKRHSEGSDEQSLQAEFENLNTALEQEKSRAEENLNNFKRAQADFINYKRRTDQEKTESVGFGKSLAYLSILPVLDDLSRALAAVPPEQADNSWVQGMQLIEKKFRTLLEKEGVTPMNTVGQPFDPAFHEAVLRCPGEEGIIVDELSTGYMYKDKVLRQAQVKVACEDITE</sequence>
<comment type="subcellular location">
    <subcellularLocation>
        <location evidence="3">Cytoplasm</location>
    </subcellularLocation>
</comment>
<dbReference type="SUPFAM" id="SSF51064">
    <property type="entry name" value="Head domain of nucleotide exchange factor GrpE"/>
    <property type="match status" value="1"/>
</dbReference>
<dbReference type="SUPFAM" id="SSF58014">
    <property type="entry name" value="Coiled-coil domain of nucleotide exchange factor GrpE"/>
    <property type="match status" value="1"/>
</dbReference>
<evidence type="ECO:0000256" key="3">
    <source>
        <dbReference type="HAMAP-Rule" id="MF_01151"/>
    </source>
</evidence>
<keyword evidence="8" id="KW-1185">Reference proteome</keyword>
<dbReference type="InterPro" id="IPR009012">
    <property type="entry name" value="GrpE_head"/>
</dbReference>
<evidence type="ECO:0000256" key="5">
    <source>
        <dbReference type="RuleBase" id="RU004478"/>
    </source>
</evidence>
<evidence type="ECO:0000256" key="2">
    <source>
        <dbReference type="ARBA" id="ARBA00023186"/>
    </source>
</evidence>